<reference evidence="2 3" key="2">
    <citation type="submission" date="2018-11" db="EMBL/GenBank/DDBJ databases">
        <authorList>
            <consortium name="Pathogen Informatics"/>
        </authorList>
    </citation>
    <scope>NUCLEOTIDE SEQUENCE [LARGE SCALE GENOMIC DNA]</scope>
</reference>
<dbReference type="EMBL" id="UZAM01008305">
    <property type="protein sequence ID" value="VDP04291.1"/>
    <property type="molecule type" value="Genomic_DNA"/>
</dbReference>
<name>A0A183ILB7_9BILA</name>
<evidence type="ECO:0000313" key="2">
    <source>
        <dbReference type="EMBL" id="VDP04291.1"/>
    </source>
</evidence>
<gene>
    <name evidence="2" type="ORF">SBAD_LOCUS4413</name>
</gene>
<dbReference type="SUPFAM" id="SSF48726">
    <property type="entry name" value="Immunoglobulin"/>
    <property type="match status" value="1"/>
</dbReference>
<dbReference type="InterPro" id="IPR036179">
    <property type="entry name" value="Ig-like_dom_sf"/>
</dbReference>
<evidence type="ECO:0000259" key="1">
    <source>
        <dbReference type="Pfam" id="PF07679"/>
    </source>
</evidence>
<dbReference type="Proteomes" id="UP000270296">
    <property type="component" value="Unassembled WGS sequence"/>
</dbReference>
<proteinExistence type="predicted"/>
<keyword evidence="3" id="KW-1185">Reference proteome</keyword>
<accession>A0A183ILB7</accession>
<dbReference type="Gene3D" id="2.60.40.10">
    <property type="entry name" value="Immunoglobulins"/>
    <property type="match status" value="1"/>
</dbReference>
<protein>
    <submittedName>
        <fullName evidence="4">I-set domain-containing protein</fullName>
    </submittedName>
</protein>
<dbReference type="Pfam" id="PF07679">
    <property type="entry name" value="I-set"/>
    <property type="match status" value="1"/>
</dbReference>
<evidence type="ECO:0000313" key="3">
    <source>
        <dbReference type="Proteomes" id="UP000270296"/>
    </source>
</evidence>
<dbReference type="OrthoDB" id="6106100at2759"/>
<dbReference type="WBParaSite" id="SBAD_0000460301-mRNA-1">
    <property type="protein sequence ID" value="SBAD_0000460301-mRNA-1"/>
    <property type="gene ID" value="SBAD_0000460301"/>
</dbReference>
<feature type="domain" description="Immunoglobulin I-set" evidence="1">
    <location>
        <begin position="28"/>
        <end position="65"/>
    </location>
</feature>
<dbReference type="AlphaFoldDB" id="A0A183ILB7"/>
<dbReference type="InterPro" id="IPR013783">
    <property type="entry name" value="Ig-like_fold"/>
</dbReference>
<organism evidence="4">
    <name type="scientific">Soboliphyme baturini</name>
    <dbReference type="NCBI Taxonomy" id="241478"/>
    <lineage>
        <taxon>Eukaryota</taxon>
        <taxon>Metazoa</taxon>
        <taxon>Ecdysozoa</taxon>
        <taxon>Nematoda</taxon>
        <taxon>Enoplea</taxon>
        <taxon>Dorylaimia</taxon>
        <taxon>Dioctophymatida</taxon>
        <taxon>Dioctophymatoidea</taxon>
        <taxon>Soboliphymatidae</taxon>
        <taxon>Soboliphyme</taxon>
    </lineage>
</organism>
<evidence type="ECO:0000313" key="4">
    <source>
        <dbReference type="WBParaSite" id="SBAD_0000460301-mRNA-1"/>
    </source>
</evidence>
<sequence>PLIFRLKDGKEVELIARIRVASGPAGNEQIACQLVIDDCTKSDEGVYTCVVTSPLGSDKCSARLECIGEIKRSHRLVNLS</sequence>
<reference evidence="4" key="1">
    <citation type="submission" date="2016-06" db="UniProtKB">
        <authorList>
            <consortium name="WormBaseParasite"/>
        </authorList>
    </citation>
    <scope>IDENTIFICATION</scope>
</reference>
<dbReference type="InterPro" id="IPR013098">
    <property type="entry name" value="Ig_I-set"/>
</dbReference>